<dbReference type="Proteomes" id="UP000750711">
    <property type="component" value="Unassembled WGS sequence"/>
</dbReference>
<evidence type="ECO:0000313" key="2">
    <source>
        <dbReference type="EMBL" id="KAH0548256.1"/>
    </source>
</evidence>
<organism evidence="2 3">
    <name type="scientific">Trichoglossum hirsutum</name>
    <dbReference type="NCBI Taxonomy" id="265104"/>
    <lineage>
        <taxon>Eukaryota</taxon>
        <taxon>Fungi</taxon>
        <taxon>Dikarya</taxon>
        <taxon>Ascomycota</taxon>
        <taxon>Pezizomycotina</taxon>
        <taxon>Geoglossomycetes</taxon>
        <taxon>Geoglossales</taxon>
        <taxon>Geoglossaceae</taxon>
        <taxon>Trichoglossum</taxon>
    </lineage>
</organism>
<keyword evidence="3" id="KW-1185">Reference proteome</keyword>
<comment type="caution">
    <text evidence="2">The sequence shown here is derived from an EMBL/GenBank/DDBJ whole genome shotgun (WGS) entry which is preliminary data.</text>
</comment>
<dbReference type="PANTHER" id="PTHR34117:SF1">
    <property type="entry name" value="STYLE CELL-CYCLE INHIBITOR 1"/>
    <property type="match status" value="1"/>
</dbReference>
<gene>
    <name evidence="2" type="ORF">GP486_008038</name>
</gene>
<dbReference type="PANTHER" id="PTHR34117">
    <property type="entry name" value="STYLE CELL-CYCLE INHIBITOR 1"/>
    <property type="match status" value="1"/>
</dbReference>
<feature type="region of interest" description="Disordered" evidence="1">
    <location>
        <begin position="1"/>
        <end position="88"/>
    </location>
</feature>
<dbReference type="InterPro" id="IPR044688">
    <property type="entry name" value="SCI-1-like"/>
</dbReference>
<feature type="compositionally biased region" description="Polar residues" evidence="1">
    <location>
        <begin position="26"/>
        <end position="41"/>
    </location>
</feature>
<dbReference type="AlphaFoldDB" id="A0A9P8L4F4"/>
<feature type="compositionally biased region" description="Basic and acidic residues" evidence="1">
    <location>
        <begin position="149"/>
        <end position="166"/>
    </location>
</feature>
<feature type="region of interest" description="Disordered" evidence="1">
    <location>
        <begin position="235"/>
        <end position="292"/>
    </location>
</feature>
<reference evidence="2" key="1">
    <citation type="submission" date="2021-03" db="EMBL/GenBank/DDBJ databases">
        <title>Comparative genomics and phylogenomic investigation of the class Geoglossomycetes provide insights into ecological specialization and systematics.</title>
        <authorList>
            <person name="Melie T."/>
            <person name="Pirro S."/>
            <person name="Miller A.N."/>
            <person name="Quandt A."/>
        </authorList>
    </citation>
    <scope>NUCLEOTIDE SEQUENCE</scope>
    <source>
        <strain evidence="2">CAQ_001_2017</strain>
    </source>
</reference>
<proteinExistence type="predicted"/>
<protein>
    <submittedName>
        <fullName evidence="2">Uncharacterized protein</fullName>
    </submittedName>
</protein>
<sequence>MLTSVRNRGELAEGWYDPSTKIKAQESASSHEGSGQPSGQRRASPDYGVAENPPRSTEGEDSDDDTVGPVLPNHMSTGKRSGPAVPGMEDLELRREMEMEDKLAAEEDLRFSRKMDRKLQREQLDELVPRADAGTRERRLEKKREVNDKMRAFREKSPVEELREADLMGDDGLDGFKKKKKEMERKKNERELRKLEMLRIRAAEREGRLQEHRGKEEKTMAMLRALAKQNFEETPAEPVVLKSKPASSANPCTARDRHRQQRTIALSATQTPQPPTALPSIQRLPAALPAMR</sequence>
<feature type="region of interest" description="Disordered" evidence="1">
    <location>
        <begin position="149"/>
        <end position="188"/>
    </location>
</feature>
<name>A0A9P8L4F4_9PEZI</name>
<evidence type="ECO:0000256" key="1">
    <source>
        <dbReference type="SAM" id="MobiDB-lite"/>
    </source>
</evidence>
<evidence type="ECO:0000313" key="3">
    <source>
        <dbReference type="Proteomes" id="UP000750711"/>
    </source>
</evidence>
<accession>A0A9P8L4F4</accession>
<dbReference type="EMBL" id="JAGHQM010002691">
    <property type="protein sequence ID" value="KAH0548256.1"/>
    <property type="molecule type" value="Genomic_DNA"/>
</dbReference>